<dbReference type="AlphaFoldDB" id="A0A914HC53"/>
<evidence type="ECO:0000256" key="1">
    <source>
        <dbReference type="SAM" id="Phobius"/>
    </source>
</evidence>
<keyword evidence="1" id="KW-0812">Transmembrane</keyword>
<dbReference type="Proteomes" id="UP000887572">
    <property type="component" value="Unplaced"/>
</dbReference>
<protein>
    <submittedName>
        <fullName evidence="3">Vitellogenin receptor</fullName>
    </submittedName>
</protein>
<keyword evidence="2" id="KW-1185">Reference proteome</keyword>
<dbReference type="WBParaSite" id="Gr19_v10_g15747.t1">
    <property type="protein sequence ID" value="Gr19_v10_g15747.t1"/>
    <property type="gene ID" value="Gr19_v10_g15747"/>
</dbReference>
<name>A0A914HC53_GLORO</name>
<sequence length="145" mass="16678">MGNIVYSDKLTCYENADYCANSCPASAQCVYVDNCGESSKAHYACLPFDTRLLTSVLVPLMWILVISFLLVLLCCSALVVFYAFRVIRRSFRNPVQTDGDIVFYNARNVHNFPHPAAMKQPTAVEDDGRHEYYYYNNNPRRNDYY</sequence>
<proteinExistence type="predicted"/>
<accession>A0A914HC53</accession>
<evidence type="ECO:0000313" key="2">
    <source>
        <dbReference type="Proteomes" id="UP000887572"/>
    </source>
</evidence>
<reference evidence="3" key="1">
    <citation type="submission" date="2022-11" db="UniProtKB">
        <authorList>
            <consortium name="WormBaseParasite"/>
        </authorList>
    </citation>
    <scope>IDENTIFICATION</scope>
</reference>
<feature type="transmembrane region" description="Helical" evidence="1">
    <location>
        <begin position="60"/>
        <end position="84"/>
    </location>
</feature>
<evidence type="ECO:0000313" key="3">
    <source>
        <dbReference type="WBParaSite" id="Gr19_v10_g15747.t1"/>
    </source>
</evidence>
<keyword evidence="1" id="KW-1133">Transmembrane helix</keyword>
<organism evidence="2 3">
    <name type="scientific">Globodera rostochiensis</name>
    <name type="common">Golden nematode worm</name>
    <name type="synonym">Heterodera rostochiensis</name>
    <dbReference type="NCBI Taxonomy" id="31243"/>
    <lineage>
        <taxon>Eukaryota</taxon>
        <taxon>Metazoa</taxon>
        <taxon>Ecdysozoa</taxon>
        <taxon>Nematoda</taxon>
        <taxon>Chromadorea</taxon>
        <taxon>Rhabditida</taxon>
        <taxon>Tylenchina</taxon>
        <taxon>Tylenchomorpha</taxon>
        <taxon>Tylenchoidea</taxon>
        <taxon>Heteroderidae</taxon>
        <taxon>Heteroderinae</taxon>
        <taxon>Globodera</taxon>
    </lineage>
</organism>
<keyword evidence="1" id="KW-0472">Membrane</keyword>